<dbReference type="GO" id="GO:0005737">
    <property type="term" value="C:cytoplasm"/>
    <property type="evidence" value="ECO:0007669"/>
    <property type="project" value="UniProtKB-SubCell"/>
</dbReference>
<keyword evidence="19" id="KW-1185">Reference proteome</keyword>
<evidence type="ECO:0000256" key="9">
    <source>
        <dbReference type="ARBA" id="ARBA00022722"/>
    </source>
</evidence>
<dbReference type="SUPFAM" id="SSF54768">
    <property type="entry name" value="dsRNA-binding domain-like"/>
    <property type="match status" value="1"/>
</dbReference>
<dbReference type="InterPro" id="IPR011907">
    <property type="entry name" value="RNase_III"/>
</dbReference>
<evidence type="ECO:0000256" key="7">
    <source>
        <dbReference type="ARBA" id="ARBA00022664"/>
    </source>
</evidence>
<keyword evidence="12 15" id="KW-0378">Hydrolase</keyword>
<feature type="active site" evidence="15">
    <location>
        <position position="64"/>
    </location>
</feature>
<dbReference type="PANTHER" id="PTHR11207">
    <property type="entry name" value="RIBONUCLEASE III"/>
    <property type="match status" value="1"/>
</dbReference>
<keyword evidence="9 15" id="KW-0540">Nuclease</keyword>
<feature type="binding site" evidence="15">
    <location>
        <position position="133"/>
    </location>
    <ligand>
        <name>Mg(2+)</name>
        <dbReference type="ChEBI" id="CHEBI:18420"/>
    </ligand>
</feature>
<dbReference type="AlphaFoldDB" id="A0A942TJT3"/>
<feature type="binding site" evidence="15">
    <location>
        <position position="136"/>
    </location>
    <ligand>
        <name>Mg(2+)</name>
        <dbReference type="ChEBI" id="CHEBI:18420"/>
    </ligand>
</feature>
<comment type="similarity">
    <text evidence="3">Belongs to the ribonuclease III family.</text>
</comment>
<organism evidence="18 19">
    <name type="scientific">Lederbergia citrisecunda</name>
    <dbReference type="NCBI Taxonomy" id="2833583"/>
    <lineage>
        <taxon>Bacteria</taxon>
        <taxon>Bacillati</taxon>
        <taxon>Bacillota</taxon>
        <taxon>Bacilli</taxon>
        <taxon>Bacillales</taxon>
        <taxon>Bacillaceae</taxon>
        <taxon>Lederbergia</taxon>
    </lineage>
</organism>
<dbReference type="RefSeq" id="WP_213109644.1">
    <property type="nucleotide sequence ID" value="NZ_JAGYPJ010000001.1"/>
</dbReference>
<dbReference type="EMBL" id="JAGYPJ010000001">
    <property type="protein sequence ID" value="MBS4198925.1"/>
    <property type="molecule type" value="Genomic_DNA"/>
</dbReference>
<dbReference type="GO" id="GO:0019843">
    <property type="term" value="F:rRNA binding"/>
    <property type="evidence" value="ECO:0007669"/>
    <property type="project" value="UniProtKB-KW"/>
</dbReference>
<dbReference type="GO" id="GO:0004525">
    <property type="term" value="F:ribonuclease III activity"/>
    <property type="evidence" value="ECO:0007669"/>
    <property type="project" value="UniProtKB-UniRule"/>
</dbReference>
<comment type="function">
    <text evidence="15">Digests double-stranded RNA. Involved in the processing of primary rRNA transcript to yield the immediate precursors to the large and small rRNAs (23S and 16S). Processes some mRNAs, and tRNAs when they are encoded in the rRNA operon. Processes pre-crRNA and tracrRNA of type II CRISPR loci if present in the organism.</text>
</comment>
<evidence type="ECO:0000256" key="4">
    <source>
        <dbReference type="ARBA" id="ARBA00011738"/>
    </source>
</evidence>
<dbReference type="HAMAP" id="MF_00104">
    <property type="entry name" value="RNase_III"/>
    <property type="match status" value="1"/>
</dbReference>
<evidence type="ECO:0000313" key="19">
    <source>
        <dbReference type="Proteomes" id="UP000682713"/>
    </source>
</evidence>
<dbReference type="FunFam" id="1.10.1520.10:FF:000001">
    <property type="entry name" value="Ribonuclease 3"/>
    <property type="match status" value="1"/>
</dbReference>
<evidence type="ECO:0000256" key="10">
    <source>
        <dbReference type="ARBA" id="ARBA00022723"/>
    </source>
</evidence>
<feature type="domain" description="DRBM" evidence="16">
    <location>
        <begin position="173"/>
        <end position="242"/>
    </location>
</feature>
<dbReference type="Pfam" id="PF14622">
    <property type="entry name" value="Ribonucleas_3_3"/>
    <property type="match status" value="1"/>
</dbReference>
<accession>A0A942TJT3</accession>
<dbReference type="InterPro" id="IPR000999">
    <property type="entry name" value="RNase_III_dom"/>
</dbReference>
<dbReference type="GO" id="GO:0003725">
    <property type="term" value="F:double-stranded RNA binding"/>
    <property type="evidence" value="ECO:0007669"/>
    <property type="project" value="TreeGrafter"/>
</dbReference>
<sequence length="249" mass="28165">MRKSYREKNTMNKIIRSFKEFQEKLDLHFNDENLLMQAFTHSSYVNEHRKKPYEDNERLEFLGDAVLELSVSQFLFRKYPMMSEGELTKLRAAIVCEPALVGFANELNFGEFVLLGKGEEMTGGRSRPALLADAFEAFIGALFLDQGLETVISFLEKVIFPKVDLGAFSHVMDFKSQLQEYVQRDGSGALEYTILQEDGPAHNRIFVSQVSLNNEVLGEGAGRSKKEAEQHAAQMALGKLEEFGSSDVF</sequence>
<evidence type="ECO:0000256" key="12">
    <source>
        <dbReference type="ARBA" id="ARBA00022801"/>
    </source>
</evidence>
<dbReference type="Gene3D" id="1.10.1520.10">
    <property type="entry name" value="Ribonuclease III domain"/>
    <property type="match status" value="1"/>
</dbReference>
<dbReference type="GO" id="GO:0042802">
    <property type="term" value="F:identical protein binding"/>
    <property type="evidence" value="ECO:0007669"/>
    <property type="project" value="UniProtKB-ARBA"/>
</dbReference>
<keyword evidence="7 15" id="KW-0507">mRNA processing</keyword>
<dbReference type="CDD" id="cd00593">
    <property type="entry name" value="RIBOc"/>
    <property type="match status" value="1"/>
</dbReference>
<dbReference type="Pfam" id="PF00035">
    <property type="entry name" value="dsrm"/>
    <property type="match status" value="1"/>
</dbReference>
<dbReference type="GO" id="GO:0008033">
    <property type="term" value="P:tRNA processing"/>
    <property type="evidence" value="ECO:0007669"/>
    <property type="project" value="UniProtKB-KW"/>
</dbReference>
<feature type="binding site" evidence="15">
    <location>
        <position position="60"/>
    </location>
    <ligand>
        <name>Mg(2+)</name>
        <dbReference type="ChEBI" id="CHEBI:18420"/>
    </ligand>
</feature>
<evidence type="ECO:0000259" key="17">
    <source>
        <dbReference type="PROSITE" id="PS50142"/>
    </source>
</evidence>
<name>A0A942TJT3_9BACI</name>
<dbReference type="GO" id="GO:0010468">
    <property type="term" value="P:regulation of gene expression"/>
    <property type="evidence" value="ECO:0007669"/>
    <property type="project" value="TreeGrafter"/>
</dbReference>
<keyword evidence="8 15" id="KW-0819">tRNA processing</keyword>
<keyword evidence="6 15" id="KW-0698">rRNA processing</keyword>
<dbReference type="NCBIfam" id="TIGR02191">
    <property type="entry name" value="RNaseIII"/>
    <property type="match status" value="1"/>
</dbReference>
<evidence type="ECO:0000256" key="15">
    <source>
        <dbReference type="HAMAP-Rule" id="MF_00104"/>
    </source>
</evidence>
<dbReference type="PROSITE" id="PS50137">
    <property type="entry name" value="DS_RBD"/>
    <property type="match status" value="1"/>
</dbReference>
<dbReference type="PANTHER" id="PTHR11207:SF0">
    <property type="entry name" value="RIBONUCLEASE 3"/>
    <property type="match status" value="1"/>
</dbReference>
<dbReference type="PROSITE" id="PS00517">
    <property type="entry name" value="RNASE_3_1"/>
    <property type="match status" value="1"/>
</dbReference>
<comment type="caution">
    <text evidence="18">The sequence shown here is derived from an EMBL/GenBank/DDBJ whole genome shotgun (WGS) entry which is preliminary data.</text>
</comment>
<evidence type="ECO:0000313" key="18">
    <source>
        <dbReference type="EMBL" id="MBS4198925.1"/>
    </source>
</evidence>
<keyword evidence="5 15" id="KW-0963">Cytoplasm</keyword>
<evidence type="ECO:0000256" key="5">
    <source>
        <dbReference type="ARBA" id="ARBA00022490"/>
    </source>
</evidence>
<keyword evidence="13 15" id="KW-0460">Magnesium</keyword>
<dbReference type="GO" id="GO:0046872">
    <property type="term" value="F:metal ion binding"/>
    <property type="evidence" value="ECO:0007669"/>
    <property type="project" value="UniProtKB-KW"/>
</dbReference>
<gene>
    <name evidence="15" type="primary">rnc</name>
    <name evidence="18" type="ORF">KHA93_04565</name>
</gene>
<proteinExistence type="inferred from homology"/>
<dbReference type="GO" id="GO:0006397">
    <property type="term" value="P:mRNA processing"/>
    <property type="evidence" value="ECO:0007669"/>
    <property type="project" value="UniProtKB-UniRule"/>
</dbReference>
<keyword evidence="11 15" id="KW-0255">Endonuclease</keyword>
<evidence type="ECO:0000256" key="11">
    <source>
        <dbReference type="ARBA" id="ARBA00022759"/>
    </source>
</evidence>
<evidence type="ECO:0000256" key="14">
    <source>
        <dbReference type="ARBA" id="ARBA00022884"/>
    </source>
</evidence>
<evidence type="ECO:0000256" key="2">
    <source>
        <dbReference type="ARBA" id="ARBA00004496"/>
    </source>
</evidence>
<evidence type="ECO:0000256" key="1">
    <source>
        <dbReference type="ARBA" id="ARBA00000109"/>
    </source>
</evidence>
<keyword evidence="10 15" id="KW-0479">Metal-binding</keyword>
<feature type="domain" description="RNase III" evidence="17">
    <location>
        <begin position="18"/>
        <end position="147"/>
    </location>
</feature>
<keyword evidence="15" id="KW-0699">rRNA-binding</keyword>
<comment type="subcellular location">
    <subcellularLocation>
        <location evidence="2 15">Cytoplasm</location>
    </subcellularLocation>
</comment>
<dbReference type="FunFam" id="3.30.160.20:FF:000003">
    <property type="entry name" value="Ribonuclease 3"/>
    <property type="match status" value="1"/>
</dbReference>
<reference evidence="18 19" key="1">
    <citation type="submission" date="2021-05" db="EMBL/GenBank/DDBJ databases">
        <title>Novel Bacillus species.</title>
        <authorList>
            <person name="Liu G."/>
        </authorList>
    </citation>
    <scope>NUCLEOTIDE SEQUENCE [LARGE SCALE GENOMIC DNA]</scope>
    <source>
        <strain evidence="18 19">FJAT-49732</strain>
    </source>
</reference>
<dbReference type="InterPro" id="IPR036389">
    <property type="entry name" value="RNase_III_sf"/>
</dbReference>
<dbReference type="SMART" id="SM00358">
    <property type="entry name" value="DSRM"/>
    <property type="match status" value="1"/>
</dbReference>
<dbReference type="GO" id="GO:0006364">
    <property type="term" value="P:rRNA processing"/>
    <property type="evidence" value="ECO:0007669"/>
    <property type="project" value="UniProtKB-UniRule"/>
</dbReference>
<dbReference type="InterPro" id="IPR014720">
    <property type="entry name" value="dsRBD_dom"/>
</dbReference>
<dbReference type="SUPFAM" id="SSF69065">
    <property type="entry name" value="RNase III domain-like"/>
    <property type="match status" value="1"/>
</dbReference>
<feature type="active site" evidence="15">
    <location>
        <position position="136"/>
    </location>
</feature>
<dbReference type="Gene3D" id="3.30.160.20">
    <property type="match status" value="1"/>
</dbReference>
<comment type="catalytic activity">
    <reaction evidence="1 15">
        <text>Endonucleolytic cleavage to 5'-phosphomonoester.</text>
        <dbReference type="EC" id="3.1.26.3"/>
    </reaction>
</comment>
<evidence type="ECO:0000256" key="13">
    <source>
        <dbReference type="ARBA" id="ARBA00022842"/>
    </source>
</evidence>
<evidence type="ECO:0000256" key="3">
    <source>
        <dbReference type="ARBA" id="ARBA00010183"/>
    </source>
</evidence>
<keyword evidence="14 15" id="KW-0694">RNA-binding</keyword>
<evidence type="ECO:0000259" key="16">
    <source>
        <dbReference type="PROSITE" id="PS50137"/>
    </source>
</evidence>
<evidence type="ECO:0000256" key="6">
    <source>
        <dbReference type="ARBA" id="ARBA00022552"/>
    </source>
</evidence>
<protein>
    <recommendedName>
        <fullName evidence="15">Ribonuclease 3</fullName>
        <ecNumber evidence="15">3.1.26.3</ecNumber>
    </recommendedName>
    <alternativeName>
        <fullName evidence="15">Ribonuclease III</fullName>
        <shortName evidence="15">RNase III</shortName>
    </alternativeName>
</protein>
<dbReference type="PROSITE" id="PS50142">
    <property type="entry name" value="RNASE_3_2"/>
    <property type="match status" value="1"/>
</dbReference>
<dbReference type="CDD" id="cd10845">
    <property type="entry name" value="DSRM_RNAse_III_family"/>
    <property type="match status" value="1"/>
</dbReference>
<dbReference type="SMART" id="SM00535">
    <property type="entry name" value="RIBOc"/>
    <property type="match status" value="1"/>
</dbReference>
<dbReference type="EC" id="3.1.26.3" evidence="15"/>
<comment type="subunit">
    <text evidence="4 15">Homodimer.</text>
</comment>
<dbReference type="Proteomes" id="UP000682713">
    <property type="component" value="Unassembled WGS sequence"/>
</dbReference>
<evidence type="ECO:0000256" key="8">
    <source>
        <dbReference type="ARBA" id="ARBA00022694"/>
    </source>
</evidence>
<comment type="cofactor">
    <cofactor evidence="15">
        <name>Mg(2+)</name>
        <dbReference type="ChEBI" id="CHEBI:18420"/>
    </cofactor>
</comment>